<evidence type="ECO:0000313" key="1">
    <source>
        <dbReference type="EMBL" id="MBA9087063.1"/>
    </source>
</evidence>
<evidence type="ECO:0000313" key="2">
    <source>
        <dbReference type="Proteomes" id="UP000567067"/>
    </source>
</evidence>
<name>A0A7W3XSZ0_9BACL</name>
<organism evidence="1 2">
    <name type="scientific">Fontibacillus solani</name>
    <dbReference type="NCBI Taxonomy" id="1572857"/>
    <lineage>
        <taxon>Bacteria</taxon>
        <taxon>Bacillati</taxon>
        <taxon>Bacillota</taxon>
        <taxon>Bacilli</taxon>
        <taxon>Bacillales</taxon>
        <taxon>Paenibacillaceae</taxon>
        <taxon>Fontibacillus</taxon>
    </lineage>
</organism>
<reference evidence="1 2" key="1">
    <citation type="submission" date="2020-08" db="EMBL/GenBank/DDBJ databases">
        <title>Genomic Encyclopedia of Type Strains, Phase III (KMG-III): the genomes of soil and plant-associated and newly described type strains.</title>
        <authorList>
            <person name="Whitman W."/>
        </authorList>
    </citation>
    <scope>NUCLEOTIDE SEQUENCE [LARGE SCALE GENOMIC DNA]</scope>
    <source>
        <strain evidence="1 2">CECT 8693</strain>
    </source>
</reference>
<proteinExistence type="predicted"/>
<protein>
    <submittedName>
        <fullName evidence="1">Uncharacterized protein</fullName>
    </submittedName>
</protein>
<dbReference type="EMBL" id="JACJIP010000025">
    <property type="protein sequence ID" value="MBA9087063.1"/>
    <property type="molecule type" value="Genomic_DNA"/>
</dbReference>
<keyword evidence="2" id="KW-1185">Reference proteome</keyword>
<dbReference type="Proteomes" id="UP000567067">
    <property type="component" value="Unassembled WGS sequence"/>
</dbReference>
<gene>
    <name evidence="1" type="ORF">FHR92_003543</name>
</gene>
<sequence>MTTLGLSAPSIGLSLINSHLAALFKILLSTLKMHWMVPVEVSFSNSTIHIKFTSVLGTPNNLDDLYTTLDGVKPSHLKLIYAFAYLLIKDIRIMTLAEIENTILDKFAGGSA</sequence>
<comment type="caution">
    <text evidence="1">The sequence shown here is derived from an EMBL/GenBank/DDBJ whole genome shotgun (WGS) entry which is preliminary data.</text>
</comment>
<accession>A0A7W3XSZ0</accession>
<dbReference type="AlphaFoldDB" id="A0A7W3XSZ0"/>